<dbReference type="EMBL" id="RIBY02001868">
    <property type="protein sequence ID" value="KAH9827573.1"/>
    <property type="molecule type" value="Genomic_DNA"/>
</dbReference>
<protein>
    <submittedName>
        <fullName evidence="2">Uncharacterized protein</fullName>
    </submittedName>
</protein>
<name>A0A9W7W271_9PEZI</name>
<feature type="region of interest" description="Disordered" evidence="1">
    <location>
        <begin position="106"/>
        <end position="141"/>
    </location>
</feature>
<dbReference type="Proteomes" id="UP001138500">
    <property type="component" value="Unassembled WGS sequence"/>
</dbReference>
<evidence type="ECO:0000313" key="3">
    <source>
        <dbReference type="Proteomes" id="UP001138500"/>
    </source>
</evidence>
<dbReference type="AlphaFoldDB" id="A0A9W7W271"/>
<feature type="compositionally biased region" description="Basic and acidic residues" evidence="1">
    <location>
        <begin position="107"/>
        <end position="132"/>
    </location>
</feature>
<reference evidence="2 3" key="1">
    <citation type="journal article" date="2018" name="IMA Fungus">
        <title>IMA Genome-F 10: Nine draft genome sequences of Claviceps purpurea s.lat., including C. arundinis, C. humidiphila, and C. cf. spartinae, pseudomolecules for the pitch canker pathogen Fusarium circinatum, draft genome of Davidsoniella eucalypti, Grosmannia galeiformis, Quambalaria eucalypti, and Teratosphaeria destructans.</title>
        <authorList>
            <person name="Wingfield B.D."/>
            <person name="Liu M."/>
            <person name="Nguyen H.D."/>
            <person name="Lane F.A."/>
            <person name="Morgan S.W."/>
            <person name="De Vos L."/>
            <person name="Wilken P.M."/>
            <person name="Duong T.A."/>
            <person name="Aylward J."/>
            <person name="Coetzee M.P."/>
            <person name="Dadej K."/>
            <person name="De Beer Z.W."/>
            <person name="Findlay W."/>
            <person name="Havenga M."/>
            <person name="Kolarik M."/>
            <person name="Menzies J.G."/>
            <person name="Naidoo K."/>
            <person name="Pochopski O."/>
            <person name="Shoukouhi P."/>
            <person name="Santana Q.C."/>
            <person name="Seifert K.A."/>
            <person name="Soal N."/>
            <person name="Steenkamp E.T."/>
            <person name="Tatham C.T."/>
            <person name="van der Nest M.A."/>
            <person name="Wingfield M.J."/>
        </authorList>
    </citation>
    <scope>NUCLEOTIDE SEQUENCE [LARGE SCALE GENOMIC DNA]</scope>
    <source>
        <strain evidence="2">CMW44962</strain>
    </source>
</reference>
<sequence>MHGVLLTSHEPLTCSVEESWERRQGLEATETLQPGPYYYYHHYYSLPAARARNGNLERLRVPACSDNAATSMLLRWDGELWGAWPVNPRDFVYGLGEVRPHKRRFLGTRDGRVGKQHETHAARDETRDDRALQPKVTWKVS</sequence>
<proteinExistence type="predicted"/>
<keyword evidence="3" id="KW-1185">Reference proteome</keyword>
<evidence type="ECO:0000313" key="2">
    <source>
        <dbReference type="EMBL" id="KAH9827573.1"/>
    </source>
</evidence>
<comment type="caution">
    <text evidence="2">The sequence shown here is derived from an EMBL/GenBank/DDBJ whole genome shotgun (WGS) entry which is preliminary data.</text>
</comment>
<evidence type="ECO:0000256" key="1">
    <source>
        <dbReference type="SAM" id="MobiDB-lite"/>
    </source>
</evidence>
<gene>
    <name evidence="2" type="ORF">Tdes44962_MAKER02831</name>
</gene>
<reference evidence="2 3" key="2">
    <citation type="journal article" date="2021" name="Curr. Genet.">
        <title>Genetic response to nitrogen starvation in the aggressive Eucalyptus foliar pathogen Teratosphaeria destructans.</title>
        <authorList>
            <person name="Havenga M."/>
            <person name="Wingfield B.D."/>
            <person name="Wingfield M.J."/>
            <person name="Dreyer L.L."/>
            <person name="Roets F."/>
            <person name="Aylward J."/>
        </authorList>
    </citation>
    <scope>NUCLEOTIDE SEQUENCE [LARGE SCALE GENOMIC DNA]</scope>
    <source>
        <strain evidence="2">CMW44962</strain>
    </source>
</reference>
<organism evidence="2 3">
    <name type="scientific">Teratosphaeria destructans</name>
    <dbReference type="NCBI Taxonomy" id="418781"/>
    <lineage>
        <taxon>Eukaryota</taxon>
        <taxon>Fungi</taxon>
        <taxon>Dikarya</taxon>
        <taxon>Ascomycota</taxon>
        <taxon>Pezizomycotina</taxon>
        <taxon>Dothideomycetes</taxon>
        <taxon>Dothideomycetidae</taxon>
        <taxon>Mycosphaerellales</taxon>
        <taxon>Teratosphaeriaceae</taxon>
        <taxon>Teratosphaeria</taxon>
    </lineage>
</organism>
<accession>A0A9W7W271</accession>